<proteinExistence type="predicted"/>
<sequence length="327" mass="36992">MIRIIDATLATLDHCLPTREQLILFCDCMKTIGITDLEISQEVYQKLEKLPEGFRFYVKIDASPLQKFFRGIHRFICHNGENTESVMSEFQLNDIREIVQLRAHKSRDYVRIVGLDDLLCHNYEHAMKEIRQLLHRSKINFCPENTYGCASALAVQWILTGGSEITTSFAGSGNLAATEEVLMALRIAARYKPNQDITSLVKLKELYETITGKKISPYKPVIGNEIFHVESGIHVDGIAKNPSNYEAYPPESVGQTTKIILGKHSGTSSVEIKLKELGMGSVDQETTLVILRKIKKLSMKKRDSLSDEEFNSIVREVMAYEGKKMDC</sequence>
<organism evidence="3 4">
    <name type="scientific">Anaeromicropila populeti</name>
    <dbReference type="NCBI Taxonomy" id="37658"/>
    <lineage>
        <taxon>Bacteria</taxon>
        <taxon>Bacillati</taxon>
        <taxon>Bacillota</taxon>
        <taxon>Clostridia</taxon>
        <taxon>Lachnospirales</taxon>
        <taxon>Lachnospiraceae</taxon>
        <taxon>Anaeromicropila</taxon>
    </lineage>
</organism>
<protein>
    <submittedName>
        <fullName evidence="3">Homocitrate synthase NifV</fullName>
    </submittedName>
</protein>
<dbReference type="STRING" id="37658.SAMN05661086_00320"/>
<dbReference type="AlphaFoldDB" id="A0A1I6HUX5"/>
<name>A0A1I6HUX5_9FIRM</name>
<dbReference type="InterPro" id="IPR054691">
    <property type="entry name" value="LeuA/HCS_post-cat"/>
</dbReference>
<feature type="domain" description="2-isopropylmalate synthase/homocitrate synthase post-catalytic" evidence="2">
    <location>
        <begin position="221"/>
        <end position="301"/>
    </location>
</feature>
<keyword evidence="4" id="KW-1185">Reference proteome</keyword>
<dbReference type="SUPFAM" id="SSF51569">
    <property type="entry name" value="Aldolase"/>
    <property type="match status" value="1"/>
</dbReference>
<dbReference type="Proteomes" id="UP000199659">
    <property type="component" value="Unassembled WGS sequence"/>
</dbReference>
<evidence type="ECO:0000259" key="2">
    <source>
        <dbReference type="Pfam" id="PF22617"/>
    </source>
</evidence>
<evidence type="ECO:0000313" key="4">
    <source>
        <dbReference type="Proteomes" id="UP000199659"/>
    </source>
</evidence>
<dbReference type="PANTHER" id="PTHR42880">
    <property type="entry name" value="HOMOCITRATE SYNTHASE"/>
    <property type="match status" value="1"/>
</dbReference>
<dbReference type="Gene3D" id="3.20.20.70">
    <property type="entry name" value="Aldolase class I"/>
    <property type="match status" value="1"/>
</dbReference>
<dbReference type="GO" id="GO:0016740">
    <property type="term" value="F:transferase activity"/>
    <property type="evidence" value="ECO:0007669"/>
    <property type="project" value="UniProtKB-KW"/>
</dbReference>
<accession>A0A1I6HUX5</accession>
<dbReference type="InterPro" id="IPR013785">
    <property type="entry name" value="Aldolase_TIM"/>
</dbReference>
<dbReference type="OrthoDB" id="503431at2"/>
<dbReference type="EMBL" id="FOYZ01000001">
    <property type="protein sequence ID" value="SFR58262.1"/>
    <property type="molecule type" value="Genomic_DNA"/>
</dbReference>
<dbReference type="Gene3D" id="1.10.238.260">
    <property type="match status" value="1"/>
</dbReference>
<gene>
    <name evidence="3" type="ORF">SAMN05661086_00320</name>
</gene>
<dbReference type="Pfam" id="PF22617">
    <property type="entry name" value="HCS_D2"/>
    <property type="match status" value="1"/>
</dbReference>
<evidence type="ECO:0000256" key="1">
    <source>
        <dbReference type="ARBA" id="ARBA00022679"/>
    </source>
</evidence>
<evidence type="ECO:0000313" key="3">
    <source>
        <dbReference type="EMBL" id="SFR58262.1"/>
    </source>
</evidence>
<keyword evidence="1" id="KW-0808">Transferase</keyword>
<dbReference type="PANTHER" id="PTHR42880:SF1">
    <property type="entry name" value="ISOPROPYLMALATE_HOMOCITRATE_CITRAMALATE SYNTHASE FAMILY PROTEIN"/>
    <property type="match status" value="1"/>
</dbReference>
<dbReference type="RefSeq" id="WP_092558939.1">
    <property type="nucleotide sequence ID" value="NZ_FOYZ01000001.1"/>
</dbReference>
<reference evidence="3 4" key="1">
    <citation type="submission" date="2016-10" db="EMBL/GenBank/DDBJ databases">
        <authorList>
            <person name="de Groot N.N."/>
        </authorList>
    </citation>
    <scope>NUCLEOTIDE SEQUENCE [LARGE SCALE GENOMIC DNA]</scope>
    <source>
        <strain evidence="3 4">743A</strain>
    </source>
</reference>